<dbReference type="Gene3D" id="1.25.40.10">
    <property type="entry name" value="Tetratricopeptide repeat domain"/>
    <property type="match status" value="2"/>
</dbReference>
<sequence length="550" mass="60734">MGCCASVPPMPDEIEPGDPLRACSIFYLETEFCKEVESIGKTLASHIYELDEPLIRAKGANMICPRDGRLGAAFVDTIRGKDFVGRANHMLSYTWQYTVNCISSSLEAWCLQHAKQPQQTYVWTCFMGINQHRVQESRSSGCDIPFEEFAAEFSSRISRIGHVIALMEPWRAPKYCRRAWCVFELHTALQAGELDIVMPPCEAQGFAQAVYDGDGLQEQWRTLSDTKLQQAQAAVNVDKENIFRMVEQSCGFSQLNSSVVLELQRWFAGVAFDHVKTQMAEETSAKVVRGCLRVADLFRSLGQLDKADSLLESAFEMLERMQEEQTPLHASLLGAMGHVKRERGDLDGALALLQKGYGILQLTTVNSEEGALLLTRLGHVKFQQKDLEAADGHFREALEAHNVCRSLCGFDGAQLLQSLGHVQRERKDLTGALSSYQQAQEILCGCELLQSPAGAALVASMGHLQREQGNMEGAMELYLESRQVLEAVGCLQTANGATLLVNIGHVQRSMGDPDAALATYKEARGLFKVSGSWETPAGAECRRLIGMLSA</sequence>
<keyword evidence="5" id="KW-1185">Reference proteome</keyword>
<accession>A0A9P1FKV4</accession>
<dbReference type="InterPro" id="IPR019734">
    <property type="entry name" value="TPR_rpt"/>
</dbReference>
<evidence type="ECO:0000313" key="3">
    <source>
        <dbReference type="EMBL" id="CAI3980974.1"/>
    </source>
</evidence>
<dbReference type="EMBL" id="CAMXCT030000601">
    <property type="protein sequence ID" value="CAL4768286.1"/>
    <property type="molecule type" value="Genomic_DNA"/>
</dbReference>
<dbReference type="PANTHER" id="PTHR45641:SF19">
    <property type="entry name" value="NEPHROCYSTIN-3"/>
    <property type="match status" value="1"/>
</dbReference>
<dbReference type="SMART" id="SM00028">
    <property type="entry name" value="TPR"/>
    <property type="match status" value="6"/>
</dbReference>
<reference evidence="3" key="1">
    <citation type="submission" date="2022-10" db="EMBL/GenBank/DDBJ databases">
        <authorList>
            <person name="Chen Y."/>
            <person name="Dougan E. K."/>
            <person name="Chan C."/>
            <person name="Rhodes N."/>
            <person name="Thang M."/>
        </authorList>
    </citation>
    <scope>NUCLEOTIDE SEQUENCE</scope>
</reference>
<dbReference type="Pfam" id="PF13424">
    <property type="entry name" value="TPR_12"/>
    <property type="match status" value="2"/>
</dbReference>
<keyword evidence="2" id="KW-0802">TPR repeat</keyword>
<keyword evidence="1" id="KW-0677">Repeat</keyword>
<gene>
    <name evidence="3" type="ORF">C1SCF055_LOCUS8812</name>
</gene>
<dbReference type="AlphaFoldDB" id="A0A9P1FKV4"/>
<dbReference type="EMBL" id="CAMXCT010000601">
    <property type="protein sequence ID" value="CAI3980974.1"/>
    <property type="molecule type" value="Genomic_DNA"/>
</dbReference>
<organism evidence="3">
    <name type="scientific">Cladocopium goreaui</name>
    <dbReference type="NCBI Taxonomy" id="2562237"/>
    <lineage>
        <taxon>Eukaryota</taxon>
        <taxon>Sar</taxon>
        <taxon>Alveolata</taxon>
        <taxon>Dinophyceae</taxon>
        <taxon>Suessiales</taxon>
        <taxon>Symbiodiniaceae</taxon>
        <taxon>Cladocopium</taxon>
    </lineage>
</organism>
<dbReference type="InterPro" id="IPR011990">
    <property type="entry name" value="TPR-like_helical_dom_sf"/>
</dbReference>
<evidence type="ECO:0000256" key="2">
    <source>
        <dbReference type="ARBA" id="ARBA00022803"/>
    </source>
</evidence>
<dbReference type="SUPFAM" id="SSF48452">
    <property type="entry name" value="TPR-like"/>
    <property type="match status" value="1"/>
</dbReference>
<evidence type="ECO:0000313" key="5">
    <source>
        <dbReference type="Proteomes" id="UP001152797"/>
    </source>
</evidence>
<dbReference type="Proteomes" id="UP001152797">
    <property type="component" value="Unassembled WGS sequence"/>
</dbReference>
<name>A0A9P1FKV4_9DINO</name>
<dbReference type="OrthoDB" id="425611at2759"/>
<evidence type="ECO:0000313" key="4">
    <source>
        <dbReference type="EMBL" id="CAL1134349.1"/>
    </source>
</evidence>
<dbReference type="EMBL" id="CAMXCT020000601">
    <property type="protein sequence ID" value="CAL1134349.1"/>
    <property type="molecule type" value="Genomic_DNA"/>
</dbReference>
<proteinExistence type="predicted"/>
<protein>
    <submittedName>
        <fullName evidence="3">Uncharacterized protein</fullName>
    </submittedName>
</protein>
<evidence type="ECO:0000256" key="1">
    <source>
        <dbReference type="ARBA" id="ARBA00022737"/>
    </source>
</evidence>
<comment type="caution">
    <text evidence="3">The sequence shown here is derived from an EMBL/GenBank/DDBJ whole genome shotgun (WGS) entry which is preliminary data.</text>
</comment>
<reference evidence="4" key="2">
    <citation type="submission" date="2024-04" db="EMBL/GenBank/DDBJ databases">
        <authorList>
            <person name="Chen Y."/>
            <person name="Shah S."/>
            <person name="Dougan E. K."/>
            <person name="Thang M."/>
            <person name="Chan C."/>
        </authorList>
    </citation>
    <scope>NUCLEOTIDE SEQUENCE [LARGE SCALE GENOMIC DNA]</scope>
</reference>
<dbReference type="PANTHER" id="PTHR45641">
    <property type="entry name" value="TETRATRICOPEPTIDE REPEAT PROTEIN (AFU_ORTHOLOGUE AFUA_6G03870)"/>
    <property type="match status" value="1"/>
</dbReference>